<dbReference type="InterPro" id="IPR025288">
    <property type="entry name" value="DUF4080"/>
</dbReference>
<reference evidence="8" key="1">
    <citation type="submission" date="2013-03" db="EMBL/GenBank/DDBJ databases">
        <title>Draft genome sequence of the hydrogen-ethanol-producing anaerobic alkalithermophilic Caloramator celere.</title>
        <authorList>
            <person name="Ciranna A."/>
            <person name="Larjo A."/>
            <person name="Kivisto A."/>
            <person name="Santala V."/>
            <person name="Roos C."/>
            <person name="Karp M."/>
        </authorList>
    </citation>
    <scope>NUCLEOTIDE SEQUENCE [LARGE SCALE GENOMIC DNA]</scope>
    <source>
        <strain evidence="8">DSM 8682</strain>
    </source>
</reference>
<dbReference type="Pfam" id="PF04055">
    <property type="entry name" value="Radical_SAM"/>
    <property type="match status" value="1"/>
</dbReference>
<evidence type="ECO:0000256" key="1">
    <source>
        <dbReference type="ARBA" id="ARBA00001966"/>
    </source>
</evidence>
<dbReference type="GO" id="GO:0031419">
    <property type="term" value="F:cobalamin binding"/>
    <property type="evidence" value="ECO:0007669"/>
    <property type="project" value="InterPro"/>
</dbReference>
<keyword evidence="3" id="KW-0479">Metal-binding</keyword>
<keyword evidence="2" id="KW-0949">S-adenosyl-L-methionine</keyword>
<dbReference type="PANTHER" id="PTHR43409">
    <property type="entry name" value="ANAEROBIC MAGNESIUM-PROTOPORPHYRIN IX MONOMETHYL ESTER CYCLASE-RELATED"/>
    <property type="match status" value="1"/>
</dbReference>
<keyword evidence="4" id="KW-0408">Iron</keyword>
<comment type="cofactor">
    <cofactor evidence="1">
        <name>[4Fe-4S] cluster</name>
        <dbReference type="ChEBI" id="CHEBI:49883"/>
    </cofactor>
</comment>
<dbReference type="GO" id="GO:0003824">
    <property type="term" value="F:catalytic activity"/>
    <property type="evidence" value="ECO:0007669"/>
    <property type="project" value="InterPro"/>
</dbReference>
<dbReference type="GO" id="GO:0046872">
    <property type="term" value="F:metal ion binding"/>
    <property type="evidence" value="ECO:0007669"/>
    <property type="project" value="UniProtKB-KW"/>
</dbReference>
<dbReference type="PROSITE" id="PS51918">
    <property type="entry name" value="RADICAL_SAM"/>
    <property type="match status" value="1"/>
</dbReference>
<sequence>MANIIKNINSDIKIILGGPEVSFDATSILSTYNFVDYIIKGEGERVIRPLIECINEDSLSSLTKIKGLSFRYNNEIIDTGYSDTIMDMDTLKFPYESEIPDKIIYYEASRGCPFRCSYCMSSIDKKVRVRSLELVKKELKYLIENNVKLIKFVDRTFNANKSYSREIWKYLIDLSPSTCFHFEIAADLLDEEDLNILSNAPKGLFQFEIGVQSTNECVLKNINRTMNFKKVKENIERILKVGNIHCHLDLIVGLPGEDIISFKKSFNDVMSIMPDELQIGFLKVLKGSPIFYDKDKYGIKYLSYPPYHVLKTDWLKSEEIYWLLNFEKVFDSFYNSRIFERTISYVLNNTSDYFKFFEDLTTYLQGYEFFERNVGLQEKFFLLFNFLIQKYEVSIIKDLLIYDYLFTTKKSNLPEFLRKDIDTKIDRKFKKYKENIMKKLNLESMKGLFILPMSLEVCKNNNKFDIIYNEVLILFDLKNQISYTIHVKDLE</sequence>
<evidence type="ECO:0000256" key="4">
    <source>
        <dbReference type="ARBA" id="ARBA00023004"/>
    </source>
</evidence>
<comment type="caution">
    <text evidence="8">The sequence shown here is derived from an EMBL/GenBank/DDBJ whole genome shotgun (WGS) entry which is preliminary data.</text>
</comment>
<evidence type="ECO:0000313" key="8">
    <source>
        <dbReference type="EMBL" id="CDF58555.1"/>
    </source>
</evidence>
<dbReference type="InterPro" id="IPR023404">
    <property type="entry name" value="rSAM_horseshoe"/>
</dbReference>
<dbReference type="InterPro" id="IPR007197">
    <property type="entry name" value="rSAM"/>
</dbReference>
<dbReference type="InterPro" id="IPR006638">
    <property type="entry name" value="Elp3/MiaA/NifB-like_rSAM"/>
</dbReference>
<dbReference type="PROSITE" id="PS51332">
    <property type="entry name" value="B12_BINDING"/>
    <property type="match status" value="1"/>
</dbReference>
<keyword evidence="5" id="KW-0411">Iron-sulfur</keyword>
<dbReference type="SUPFAM" id="SSF102114">
    <property type="entry name" value="Radical SAM enzymes"/>
    <property type="match status" value="1"/>
</dbReference>
<dbReference type="AlphaFoldDB" id="R7RTJ9"/>
<dbReference type="SMART" id="SM00729">
    <property type="entry name" value="Elp3"/>
    <property type="match status" value="1"/>
</dbReference>
<dbReference type="PANTHER" id="PTHR43409:SF16">
    <property type="entry name" value="SLR0320 PROTEIN"/>
    <property type="match status" value="1"/>
</dbReference>
<dbReference type="GO" id="GO:0051536">
    <property type="term" value="F:iron-sulfur cluster binding"/>
    <property type="evidence" value="ECO:0007669"/>
    <property type="project" value="UniProtKB-KW"/>
</dbReference>
<accession>R7RTJ9</accession>
<dbReference type="EMBL" id="CAVN010000097">
    <property type="protein sequence ID" value="CDF58555.1"/>
    <property type="molecule type" value="Genomic_DNA"/>
</dbReference>
<dbReference type="Pfam" id="PF13311">
    <property type="entry name" value="DUF4080"/>
    <property type="match status" value="1"/>
</dbReference>
<evidence type="ECO:0000313" key="9">
    <source>
        <dbReference type="Proteomes" id="UP000014923"/>
    </source>
</evidence>
<dbReference type="Gene3D" id="3.80.30.20">
    <property type="entry name" value="tm_1862 like domain"/>
    <property type="match status" value="1"/>
</dbReference>
<dbReference type="HOGENOM" id="CLU_021572_1_0_9"/>
<protein>
    <submittedName>
        <fullName evidence="8">Fe-S oxidoreductase</fullName>
    </submittedName>
</protein>
<gene>
    <name evidence="8" type="ORF">TCEL_00601</name>
</gene>
<dbReference type="SFLD" id="SFLDG01082">
    <property type="entry name" value="B12-binding_domain_containing"/>
    <property type="match status" value="1"/>
</dbReference>
<dbReference type="eggNOG" id="COG1032">
    <property type="taxonomic scope" value="Bacteria"/>
</dbReference>
<dbReference type="CDD" id="cd01335">
    <property type="entry name" value="Radical_SAM"/>
    <property type="match status" value="1"/>
</dbReference>
<dbReference type="SFLD" id="SFLDS00029">
    <property type="entry name" value="Radical_SAM"/>
    <property type="match status" value="1"/>
</dbReference>
<organism evidence="8 9">
    <name type="scientific">Thermobrachium celere DSM 8682</name>
    <dbReference type="NCBI Taxonomy" id="941824"/>
    <lineage>
        <taxon>Bacteria</taxon>
        <taxon>Bacillati</taxon>
        <taxon>Bacillota</taxon>
        <taxon>Clostridia</taxon>
        <taxon>Eubacteriales</taxon>
        <taxon>Clostridiaceae</taxon>
        <taxon>Thermobrachium</taxon>
    </lineage>
</organism>
<evidence type="ECO:0000256" key="2">
    <source>
        <dbReference type="ARBA" id="ARBA00022691"/>
    </source>
</evidence>
<dbReference type="Proteomes" id="UP000014923">
    <property type="component" value="Unassembled WGS sequence"/>
</dbReference>
<dbReference type="InterPro" id="IPR006158">
    <property type="entry name" value="Cobalamin-bd"/>
</dbReference>
<dbReference type="InterPro" id="IPR051198">
    <property type="entry name" value="BchE-like"/>
</dbReference>
<name>R7RTJ9_9CLOT</name>
<dbReference type="InterPro" id="IPR058240">
    <property type="entry name" value="rSAM_sf"/>
</dbReference>
<feature type="domain" description="Radical SAM core" evidence="7">
    <location>
        <begin position="98"/>
        <end position="327"/>
    </location>
</feature>
<evidence type="ECO:0000259" key="7">
    <source>
        <dbReference type="PROSITE" id="PS51918"/>
    </source>
</evidence>
<keyword evidence="9" id="KW-1185">Reference proteome</keyword>
<dbReference type="GO" id="GO:0005829">
    <property type="term" value="C:cytosol"/>
    <property type="evidence" value="ECO:0007669"/>
    <property type="project" value="TreeGrafter"/>
</dbReference>
<proteinExistence type="predicted"/>
<evidence type="ECO:0000256" key="3">
    <source>
        <dbReference type="ARBA" id="ARBA00022723"/>
    </source>
</evidence>
<dbReference type="Gene3D" id="3.40.50.280">
    <property type="entry name" value="Cobalamin-binding domain"/>
    <property type="match status" value="1"/>
</dbReference>
<feature type="domain" description="B12-binding" evidence="6">
    <location>
        <begin position="1"/>
        <end position="61"/>
    </location>
</feature>
<evidence type="ECO:0000259" key="6">
    <source>
        <dbReference type="PROSITE" id="PS51332"/>
    </source>
</evidence>
<evidence type="ECO:0000256" key="5">
    <source>
        <dbReference type="ARBA" id="ARBA00023014"/>
    </source>
</evidence>